<feature type="transmembrane region" description="Helical" evidence="5">
    <location>
        <begin position="98"/>
        <end position="116"/>
    </location>
</feature>
<dbReference type="InterPro" id="IPR050186">
    <property type="entry name" value="TPT_transporter"/>
</dbReference>
<dbReference type="EMBL" id="CAJNNW010027131">
    <property type="protein sequence ID" value="CAE8689792.1"/>
    <property type="molecule type" value="Genomic_DNA"/>
</dbReference>
<evidence type="ECO:0000313" key="6">
    <source>
        <dbReference type="EMBL" id="CAE8689792.1"/>
    </source>
</evidence>
<dbReference type="AlphaFoldDB" id="A0A813K2T7"/>
<protein>
    <recommendedName>
        <fullName evidence="8">Sugar phosphate transporter domain-containing protein</fullName>
    </recommendedName>
</protein>
<name>A0A813K2T7_POLGL</name>
<evidence type="ECO:0000256" key="3">
    <source>
        <dbReference type="ARBA" id="ARBA00022989"/>
    </source>
</evidence>
<reference evidence="6" key="1">
    <citation type="submission" date="2021-02" db="EMBL/GenBank/DDBJ databases">
        <authorList>
            <person name="Dougan E. K."/>
            <person name="Rhodes N."/>
            <person name="Thang M."/>
            <person name="Chan C."/>
        </authorList>
    </citation>
    <scope>NUCLEOTIDE SEQUENCE</scope>
</reference>
<feature type="transmembrane region" description="Helical" evidence="5">
    <location>
        <begin position="171"/>
        <end position="195"/>
    </location>
</feature>
<evidence type="ECO:0000313" key="7">
    <source>
        <dbReference type="Proteomes" id="UP000626109"/>
    </source>
</evidence>
<dbReference type="PANTHER" id="PTHR11132">
    <property type="entry name" value="SOLUTE CARRIER FAMILY 35"/>
    <property type="match status" value="1"/>
</dbReference>
<feature type="transmembrane region" description="Helical" evidence="5">
    <location>
        <begin position="415"/>
        <end position="435"/>
    </location>
</feature>
<comment type="subcellular location">
    <subcellularLocation>
        <location evidence="1">Membrane</location>
        <topology evidence="1">Multi-pass membrane protein</topology>
    </subcellularLocation>
</comment>
<evidence type="ECO:0000256" key="4">
    <source>
        <dbReference type="ARBA" id="ARBA00023136"/>
    </source>
</evidence>
<proteinExistence type="predicted"/>
<evidence type="ECO:0000256" key="2">
    <source>
        <dbReference type="ARBA" id="ARBA00022692"/>
    </source>
</evidence>
<evidence type="ECO:0000256" key="5">
    <source>
        <dbReference type="SAM" id="Phobius"/>
    </source>
</evidence>
<feature type="transmembrane region" description="Helical" evidence="5">
    <location>
        <begin position="128"/>
        <end position="150"/>
    </location>
</feature>
<feature type="transmembrane region" description="Helical" evidence="5">
    <location>
        <begin position="271"/>
        <end position="296"/>
    </location>
</feature>
<feature type="transmembrane region" description="Helical" evidence="5">
    <location>
        <begin position="355"/>
        <end position="377"/>
    </location>
</feature>
<organism evidence="6 7">
    <name type="scientific">Polarella glacialis</name>
    <name type="common">Dinoflagellate</name>
    <dbReference type="NCBI Taxonomy" id="89957"/>
    <lineage>
        <taxon>Eukaryota</taxon>
        <taxon>Sar</taxon>
        <taxon>Alveolata</taxon>
        <taxon>Dinophyceae</taxon>
        <taxon>Suessiales</taxon>
        <taxon>Suessiaceae</taxon>
        <taxon>Polarella</taxon>
    </lineage>
</organism>
<comment type="caution">
    <text evidence="6">The sequence shown here is derived from an EMBL/GenBank/DDBJ whole genome shotgun (WGS) entry which is preliminary data.</text>
</comment>
<evidence type="ECO:0008006" key="8">
    <source>
        <dbReference type="Google" id="ProtNLM"/>
    </source>
</evidence>
<sequence>MTQRKWRQVALYNYDEARREMEQTLRAYDWEEIKPHAHSQDYRAFFLRRHAHAQQIVRHTWSHSFEDTVLSQSLAVPSLALLVGVLQKRNHMPTCGTFLMFFGAQSFLTLYMKNLLCESVVADGLKGLPAPFAITALQQVISFLLLVLLLKVSKLLGLKYEPKGVTSLHQLTATVGLAACFVLNIGLNCLSLSLLDISVNLAIRSTAPFTALVVNMAVSSCSTSTAQQQSKQHHKSAAYILLILAGTLSCAAVAVAKSKSNTADVGINFNFVLGVSACSLSIFFASVELVVVSKFVSDFGFKLNPLDTVLHVAVPAALLLLPWVFFYRHPVSWFREEAMTDWEVLQLAANLNPDVIWLALGSGLLAVGYNIFLYSLVQGFSPQMAALSSNFNKVVTVCISIGLGVEHMPRHPWNYFLIGAMVCGFASFAGIGFLTQAQAASQKQKAEP</sequence>
<keyword evidence="4 5" id="KW-0472">Membrane</keyword>
<evidence type="ECO:0000256" key="1">
    <source>
        <dbReference type="ARBA" id="ARBA00004141"/>
    </source>
</evidence>
<dbReference type="Proteomes" id="UP000626109">
    <property type="component" value="Unassembled WGS sequence"/>
</dbReference>
<feature type="transmembrane region" description="Helical" evidence="5">
    <location>
        <begin position="308"/>
        <end position="326"/>
    </location>
</feature>
<keyword evidence="3 5" id="KW-1133">Transmembrane helix</keyword>
<keyword evidence="2 5" id="KW-0812">Transmembrane</keyword>
<gene>
    <name evidence="6" type="ORF">PGLA2088_LOCUS26628</name>
</gene>
<accession>A0A813K2T7</accession>
<dbReference type="GO" id="GO:0016020">
    <property type="term" value="C:membrane"/>
    <property type="evidence" value="ECO:0007669"/>
    <property type="project" value="UniProtKB-SubCell"/>
</dbReference>
<feature type="transmembrane region" description="Helical" evidence="5">
    <location>
        <begin position="238"/>
        <end position="256"/>
    </location>
</feature>